<feature type="compositionally biased region" description="Basic and acidic residues" evidence="2">
    <location>
        <begin position="1310"/>
        <end position="1327"/>
    </location>
</feature>
<feature type="coiled-coil region" evidence="1">
    <location>
        <begin position="1562"/>
        <end position="1593"/>
    </location>
</feature>
<dbReference type="OrthoDB" id="194929at2759"/>
<keyword evidence="1" id="KW-0175">Coiled coil</keyword>
<dbReference type="PANTHER" id="PTHR39867:SF1">
    <property type="entry name" value="HELICASE ATP-BINDING DOMAIN-CONTAINING PROTEIN"/>
    <property type="match status" value="1"/>
</dbReference>
<gene>
    <name evidence="3" type="ORF">TrLO_g13247</name>
</gene>
<organism evidence="3 4">
    <name type="scientific">Triparma laevis f. longispina</name>
    <dbReference type="NCBI Taxonomy" id="1714387"/>
    <lineage>
        <taxon>Eukaryota</taxon>
        <taxon>Sar</taxon>
        <taxon>Stramenopiles</taxon>
        <taxon>Ochrophyta</taxon>
        <taxon>Bolidophyceae</taxon>
        <taxon>Parmales</taxon>
        <taxon>Triparmaceae</taxon>
        <taxon>Triparma</taxon>
    </lineage>
</organism>
<evidence type="ECO:0000313" key="3">
    <source>
        <dbReference type="EMBL" id="GMH70689.1"/>
    </source>
</evidence>
<sequence length="1765" mass="198476">MEYDKSLLVLNKNYETSNDNSDRDNDYLSFQANVDAALSLRKLICLAVEASADPTAKAPIDDTFAESFGYTFKSFTGMKRTMARALYSQKHSDLTLGSLVGQIEVKCLEQGRLLRRVREEYADIFQSTSKLHSDSIWQLETSAQTISNLRSSVYELEDKKVAFEAAKNSETMDAKREASRLVEEANQNTVEVSEEYERKIATMNKSLFTLQKIVKAMSDDTGLVRGGDMSAQLLKFRKEWEEQREELKALQPLKGENKTLTVKLMLRENELKSVKSENKELQKELDRKDKLLAMFINQRKGEVTDEEYKLLKSEEERAEVANSDNEEEEEVEEEAVERPPTCQLCILCSKRLDDAINLKDKLINGPPKLPAEAFRLMLPKLNFTLDPEEDSDDDFFTDAKAGKATTDVTFKEELSLVEEKKEEGSIVGADGILAQGSSLISWESQSEEEPDSDPVSESEEESEEEEEKLPDTSNAKTAMITRMLSSKSVAPAMRTRGLDTVWVVRCMRSITNAKLIEDTMLFSGSYSLQSGLGCRRTRFPEFVHSWFTPSKTRLESVCVHVQNVHKGVSTASKAYRRAAARDEEEREAAFKEADDLRWALYYGVKSLAQSTPPVPEATLFWSLLDETYQEDYLTFYSFCLQTLFSSCRGYFGRQFGVTMNPSPPSDHYDLHLRTEGKDKGKFRQEPSEDEGVVRGPVGTVGSVWVLAADAEKAVNLITGKAIQEEKDIILRALNAVCITALGRVPGNIGGDRKVQCVDLHSLLNLMLHTYRAEQVNRTSALRLMFEAASAERTSPEALLYAMEKGYGRKMKGRAGGSGAAGASFYAKNSTFDGDEDEDPLHKTPPPLDFLQFRAVMLSFAPEVAPNEISQMYRECHYLSEGVVNYECFLKVADTNQFFSRAASLPSTLMASSANNDKYSMALRHRVGSIVHINNHLMQEKFDAIEGKLPLLARKMFIGARSEVDDCIDFCSSGGCIDGMAPLAAYRRLLHMCLQNRMFEHEIGLGYDHLKESGEGGGKRAEGETVGYISEEIEQLNRVIRDYDPCPMTNKLGVFKKSFSVSRMVDFWRSKVAMSKGPPLGTIRLLRCGYLSGKGDIRNRRVYKTLPYLLQTIGDIYTYKVGYDNMLGRTGQGRSSLNVAMHSFFLNMFGIVSLAERAIHDLFYTIRDCVGYVARVKCFAAMVGLPPDAQAQAQANTREAKMEYGASKSGLDANSLMMSESMDDSLYGGVEDGEDDEFEKSVTAERLLQLRQASTFFVHLIHKVHTFKKDLKGLLLKETLLNVSSATDKLVKKQTAVKKGGRRASSVASEDFERSQKYAKEQLEKKAAEGAAEGGGGSDTEKEAQVFGVDDINCPSVPQLFPDVGRTETDKTNKYMWREPVDVLIGVAEILFDEVKSFSDNDHKAVENLKTSLFEQIYAAESCGLVEVDEWGWHCMQFWAGIVKLRIQSVRRMTQWFGDRVGGKMLASAMHSLDEWKAFCMKKLPLSVKNFNKVLEVRDQNEFFFESFHQTLLKAEQNFPMFVSGKKLHFGKVIAAFERGVMPTITLDIGGAKDMLRPLELMSDMVVKKQKELQKKLEEEKKKKEKEIGQLERGGSYAERARAAQRAKLGIEETTTVVEEIEDWAVFDSFGGCWLLDSFESYASAINEWIEGVSKGEFILTGKLEGEEEKLRRLKEDLGEIEEEVGRIKAWVEVGGACGREEHKLKRVTVTKASEKWRKLMGQFHKLKDGDKCGKGGVTVEFAKDGWVGGRRVEVRGRNKVLTWLK</sequence>
<feature type="coiled-coil region" evidence="1">
    <location>
        <begin position="168"/>
        <end position="195"/>
    </location>
</feature>
<feature type="region of interest" description="Disordered" evidence="2">
    <location>
        <begin position="441"/>
        <end position="477"/>
    </location>
</feature>
<feature type="region of interest" description="Disordered" evidence="2">
    <location>
        <begin position="314"/>
        <end position="336"/>
    </location>
</feature>
<feature type="compositionally biased region" description="Acidic residues" evidence="2">
    <location>
        <begin position="445"/>
        <end position="468"/>
    </location>
</feature>
<dbReference type="EMBL" id="BRXW01000626">
    <property type="protein sequence ID" value="GMH70689.1"/>
    <property type="molecule type" value="Genomic_DNA"/>
</dbReference>
<name>A0A9W7ALV3_9STRA</name>
<dbReference type="Proteomes" id="UP001165122">
    <property type="component" value="Unassembled WGS sequence"/>
</dbReference>
<accession>A0A9W7ALV3</accession>
<dbReference type="PANTHER" id="PTHR39867">
    <property type="entry name" value="HELICASE ATP-BINDING DOMAIN-CONTAINING PROTEIN"/>
    <property type="match status" value="1"/>
</dbReference>
<evidence type="ECO:0000256" key="2">
    <source>
        <dbReference type="SAM" id="MobiDB-lite"/>
    </source>
</evidence>
<feature type="region of interest" description="Disordered" evidence="2">
    <location>
        <begin position="1301"/>
        <end position="1339"/>
    </location>
</feature>
<protein>
    <submittedName>
        <fullName evidence="3">Uncharacterized protein</fullName>
    </submittedName>
</protein>
<evidence type="ECO:0000313" key="4">
    <source>
        <dbReference type="Proteomes" id="UP001165122"/>
    </source>
</evidence>
<feature type="compositionally biased region" description="Acidic residues" evidence="2">
    <location>
        <begin position="324"/>
        <end position="335"/>
    </location>
</feature>
<comment type="caution">
    <text evidence="3">The sequence shown here is derived from an EMBL/GenBank/DDBJ whole genome shotgun (WGS) entry which is preliminary data.</text>
</comment>
<keyword evidence="4" id="KW-1185">Reference proteome</keyword>
<proteinExistence type="predicted"/>
<evidence type="ECO:0000256" key="1">
    <source>
        <dbReference type="SAM" id="Coils"/>
    </source>
</evidence>
<reference evidence="4" key="1">
    <citation type="journal article" date="2023" name="Commun. Biol.">
        <title>Genome analysis of Parmales, the sister group of diatoms, reveals the evolutionary specialization of diatoms from phago-mixotrophs to photoautotrophs.</title>
        <authorList>
            <person name="Ban H."/>
            <person name="Sato S."/>
            <person name="Yoshikawa S."/>
            <person name="Yamada K."/>
            <person name="Nakamura Y."/>
            <person name="Ichinomiya M."/>
            <person name="Sato N."/>
            <person name="Blanc-Mathieu R."/>
            <person name="Endo H."/>
            <person name="Kuwata A."/>
            <person name="Ogata H."/>
        </authorList>
    </citation>
    <scope>NUCLEOTIDE SEQUENCE [LARGE SCALE GENOMIC DNA]</scope>
    <source>
        <strain evidence="4">NIES 3700</strain>
    </source>
</reference>